<name>A0A1D9PY19_SCLS1</name>
<feature type="coiled-coil region" evidence="1">
    <location>
        <begin position="89"/>
        <end position="116"/>
    </location>
</feature>
<sequence>MSTSDGDRQRLHRANRVGEIRPKLYAEKLRFAEQYEIDAGYIYAAPEECRRMDTYEGILDWALIRNDCTDPENALTAVRFHPKIIGRSVNELRNNGDTMHEKKEKLNRKYEALNRANILHIKHPQTFSSPDDEALYFKPPSRTSDWKACLMNSIKDIIHNEGYGTSHEHVFVGQGLDGVSENGDSGALIYDIDIIPCPGNTFNTAALLPMAMIWGGASSGEIVTGFRDVTYAMLRSNS</sequence>
<dbReference type="VEuPathDB" id="FungiDB:sscle_03g022220"/>
<protein>
    <submittedName>
        <fullName evidence="2">Uncharacterized protein</fullName>
    </submittedName>
</protein>
<accession>A0A1D9PY19</accession>
<evidence type="ECO:0000256" key="1">
    <source>
        <dbReference type="SAM" id="Coils"/>
    </source>
</evidence>
<proteinExistence type="predicted"/>
<dbReference type="OrthoDB" id="5424209at2759"/>
<organism evidence="2 3">
    <name type="scientific">Sclerotinia sclerotiorum (strain ATCC 18683 / 1980 / Ss-1)</name>
    <name type="common">White mold</name>
    <name type="synonym">Whetzelinia sclerotiorum</name>
    <dbReference type="NCBI Taxonomy" id="665079"/>
    <lineage>
        <taxon>Eukaryota</taxon>
        <taxon>Fungi</taxon>
        <taxon>Dikarya</taxon>
        <taxon>Ascomycota</taxon>
        <taxon>Pezizomycotina</taxon>
        <taxon>Leotiomycetes</taxon>
        <taxon>Helotiales</taxon>
        <taxon>Sclerotiniaceae</taxon>
        <taxon>Sclerotinia</taxon>
    </lineage>
</organism>
<evidence type="ECO:0000313" key="3">
    <source>
        <dbReference type="Proteomes" id="UP000177798"/>
    </source>
</evidence>
<evidence type="ECO:0000313" key="2">
    <source>
        <dbReference type="EMBL" id="APA07452.1"/>
    </source>
</evidence>
<gene>
    <name evidence="2" type="ORF">sscle_03g022220</name>
</gene>
<dbReference type="RefSeq" id="XP_001598985.1">
    <property type="nucleotide sequence ID" value="XM_001598935.1"/>
</dbReference>
<dbReference type="KEGG" id="ssl:SS1G_01075"/>
<reference evidence="3" key="1">
    <citation type="journal article" date="2017" name="Genome Biol. Evol.">
        <title>The complete genome sequence of the phytopathogenic fungus Sclerotinia sclerotiorum reveals insights into the genome architecture of broad host range pathogens.</title>
        <authorList>
            <person name="Derbyshire M."/>
            <person name="Denton-Giles M."/>
            <person name="Hegedus D."/>
            <person name="Seifbarghy S."/>
            <person name="Rollins J."/>
            <person name="van Kan J."/>
            <person name="Seidl M.F."/>
            <person name="Faino L."/>
            <person name="Mbengue M."/>
            <person name="Navaud O."/>
            <person name="Raffaele S."/>
            <person name="Hammond-Kosack K."/>
            <person name="Heard S."/>
            <person name="Oliver R."/>
        </authorList>
    </citation>
    <scope>NUCLEOTIDE SEQUENCE [LARGE SCALE GENOMIC DNA]</scope>
    <source>
        <strain evidence="3">ATCC 18683 / 1980 / Ss-1</strain>
    </source>
</reference>
<dbReference type="EMBL" id="CP017816">
    <property type="protein sequence ID" value="APA07452.1"/>
    <property type="molecule type" value="Genomic_DNA"/>
</dbReference>
<dbReference type="Proteomes" id="UP000177798">
    <property type="component" value="Chromosome 3"/>
</dbReference>
<dbReference type="AlphaFoldDB" id="A0A1D9PY19"/>
<keyword evidence="1" id="KW-0175">Coiled coil</keyword>